<dbReference type="Proteomes" id="UP001054945">
    <property type="component" value="Unassembled WGS sequence"/>
</dbReference>
<accession>A0AAV4N2J3</accession>
<keyword evidence="3" id="KW-1185">Reference proteome</keyword>
<name>A0AAV4N2J3_CAEEX</name>
<organism evidence="2 3">
    <name type="scientific">Caerostris extrusa</name>
    <name type="common">Bark spider</name>
    <name type="synonym">Caerostris bankana</name>
    <dbReference type="NCBI Taxonomy" id="172846"/>
    <lineage>
        <taxon>Eukaryota</taxon>
        <taxon>Metazoa</taxon>
        <taxon>Ecdysozoa</taxon>
        <taxon>Arthropoda</taxon>
        <taxon>Chelicerata</taxon>
        <taxon>Arachnida</taxon>
        <taxon>Araneae</taxon>
        <taxon>Araneomorphae</taxon>
        <taxon>Entelegynae</taxon>
        <taxon>Araneoidea</taxon>
        <taxon>Araneidae</taxon>
        <taxon>Caerostris</taxon>
    </lineage>
</organism>
<comment type="caution">
    <text evidence="2">The sequence shown here is derived from an EMBL/GenBank/DDBJ whole genome shotgun (WGS) entry which is preliminary data.</text>
</comment>
<evidence type="ECO:0000256" key="1">
    <source>
        <dbReference type="SAM" id="MobiDB-lite"/>
    </source>
</evidence>
<evidence type="ECO:0000313" key="2">
    <source>
        <dbReference type="EMBL" id="GIX78306.1"/>
    </source>
</evidence>
<evidence type="ECO:0000313" key="3">
    <source>
        <dbReference type="Proteomes" id="UP001054945"/>
    </source>
</evidence>
<proteinExistence type="predicted"/>
<feature type="region of interest" description="Disordered" evidence="1">
    <location>
        <begin position="37"/>
        <end position="63"/>
    </location>
</feature>
<reference evidence="2 3" key="1">
    <citation type="submission" date="2021-06" db="EMBL/GenBank/DDBJ databases">
        <title>Caerostris extrusa draft genome.</title>
        <authorList>
            <person name="Kono N."/>
            <person name="Arakawa K."/>
        </authorList>
    </citation>
    <scope>NUCLEOTIDE SEQUENCE [LARGE SCALE GENOMIC DNA]</scope>
</reference>
<dbReference type="EMBL" id="BPLR01020400">
    <property type="protein sequence ID" value="GIX78306.1"/>
    <property type="molecule type" value="Genomic_DNA"/>
</dbReference>
<sequence length="176" mass="19491">MSGEQKHLSNIFRPRVFPAIKAVNVFCKNHSDTLNSRVLEGPKNSAPPKVTCRGGRGPRGAPRKEDVTIQFNSVGGLCHNSEKHFLLTTCPLHVWRTETPIKHFSAHECFPPSRLLTYSARTTQTLSKRRMLEGQNNSAPPKRLAGPGEGLVAPQGKEDVMIGVLILLEDLFQQIC</sequence>
<protein>
    <submittedName>
        <fullName evidence="2">Uncharacterized protein</fullName>
    </submittedName>
</protein>
<dbReference type="AlphaFoldDB" id="A0AAV4N2J3"/>
<gene>
    <name evidence="2" type="ORF">CEXT_33901</name>
</gene>